<dbReference type="FunCoup" id="A0A6L2PX21">
    <property type="interactions" value="1072"/>
</dbReference>
<evidence type="ECO:0000256" key="5">
    <source>
        <dbReference type="ARBA" id="ARBA00022552"/>
    </source>
</evidence>
<evidence type="ECO:0000256" key="8">
    <source>
        <dbReference type="ARBA" id="ARBA00023242"/>
    </source>
</evidence>
<dbReference type="GO" id="GO:0071038">
    <property type="term" value="P:TRAMP-dependent tRNA surveillance pathway"/>
    <property type="evidence" value="ECO:0007669"/>
    <property type="project" value="TreeGrafter"/>
</dbReference>
<dbReference type="Gene3D" id="2.40.50.140">
    <property type="entry name" value="Nucleic acid-binding proteins"/>
    <property type="match status" value="1"/>
</dbReference>
<dbReference type="GO" id="GO:0071034">
    <property type="term" value="P:CUT catabolic process"/>
    <property type="evidence" value="ECO:0007669"/>
    <property type="project" value="TreeGrafter"/>
</dbReference>
<dbReference type="Gene3D" id="3.30.1370.10">
    <property type="entry name" value="K Homology domain, type 1"/>
    <property type="match status" value="1"/>
</dbReference>
<dbReference type="InterPro" id="IPR036612">
    <property type="entry name" value="KH_dom_type_1_sf"/>
</dbReference>
<comment type="caution">
    <text evidence="13">The sequence shown here is derived from an EMBL/GenBank/DDBJ whole genome shotgun (WGS) entry which is preliminary data.</text>
</comment>
<dbReference type="InterPro" id="IPR004088">
    <property type="entry name" value="KH_dom_type_1"/>
</dbReference>
<dbReference type="FunFam" id="2.40.50.140:FF:000112">
    <property type="entry name" value="Exosome complex component RRP40"/>
    <property type="match status" value="1"/>
</dbReference>
<dbReference type="Proteomes" id="UP000502823">
    <property type="component" value="Unassembled WGS sequence"/>
</dbReference>
<dbReference type="Pfam" id="PF18311">
    <property type="entry name" value="Rrp40_N"/>
    <property type="match status" value="1"/>
</dbReference>
<comment type="similarity">
    <text evidence="3">Belongs to the RRP40 family.</text>
</comment>
<feature type="domain" description="Exosome complex exonuclease Rrp40 N-terminal" evidence="12">
    <location>
        <begin position="27"/>
        <end position="63"/>
    </location>
</feature>
<protein>
    <recommendedName>
        <fullName evidence="10">Exosome complex component RRP40</fullName>
    </recommendedName>
    <alternativeName>
        <fullName evidence="9">Ribosomal RNA-processing protein 40</fullName>
    </alternativeName>
</protein>
<keyword evidence="8" id="KW-0539">Nucleus</keyword>
<dbReference type="InterPro" id="IPR037319">
    <property type="entry name" value="Rrp40_S1"/>
</dbReference>
<evidence type="ECO:0000256" key="1">
    <source>
        <dbReference type="ARBA" id="ARBA00004496"/>
    </source>
</evidence>
<keyword evidence="4" id="KW-0963">Cytoplasm</keyword>
<dbReference type="GO" id="GO:0000176">
    <property type="term" value="C:nuclear exosome (RNase complex)"/>
    <property type="evidence" value="ECO:0007669"/>
    <property type="project" value="TreeGrafter"/>
</dbReference>
<evidence type="ECO:0000256" key="9">
    <source>
        <dbReference type="ARBA" id="ARBA00030615"/>
    </source>
</evidence>
<dbReference type="InterPro" id="IPR012340">
    <property type="entry name" value="NA-bd_OB-fold"/>
</dbReference>
<dbReference type="AlphaFoldDB" id="A0A6L2PX21"/>
<evidence type="ECO:0000256" key="7">
    <source>
        <dbReference type="ARBA" id="ARBA00022884"/>
    </source>
</evidence>
<dbReference type="GO" id="GO:0010468">
    <property type="term" value="P:regulation of gene expression"/>
    <property type="evidence" value="ECO:0007669"/>
    <property type="project" value="UniProtKB-ARBA"/>
</dbReference>
<dbReference type="SUPFAM" id="SSF110324">
    <property type="entry name" value="Ribosomal L27 protein-like"/>
    <property type="match status" value="1"/>
</dbReference>
<dbReference type="GO" id="GO:0071035">
    <property type="term" value="P:nuclear polyadenylation-dependent rRNA catabolic process"/>
    <property type="evidence" value="ECO:0007669"/>
    <property type="project" value="TreeGrafter"/>
</dbReference>
<dbReference type="InterPro" id="IPR026699">
    <property type="entry name" value="Exosome_RNA_bind1/RRP40/RRP4"/>
</dbReference>
<dbReference type="GO" id="GO:0034475">
    <property type="term" value="P:U4 snRNA 3'-end processing"/>
    <property type="evidence" value="ECO:0007669"/>
    <property type="project" value="TreeGrafter"/>
</dbReference>
<sequence>MGINVDDVVVPGDVIQVPNENDKAKFILGPGLRRHADQILVTTSGVLRKKASNVYWVDCHRKRYVPVKGETVLGVVVNKSGDTFKVDIGSSEQASLSYLAFEGATKKNRPDIKIGDVVFAKLLEASRDMEPELVCVDSFGKRGKLGLLQEDGFIFTCSLNLIRKILNPKCTLLKLFGSEIPYDVAVGMNGKIWLKTKSIKESIGIGSAILAAEHLPNEEIIGMCNRVINNLKGM</sequence>
<dbReference type="FunFam" id="3.30.1370.10:FF:000038">
    <property type="entry name" value="exosome complex component RRP40"/>
    <property type="match status" value="1"/>
</dbReference>
<name>A0A6L2PX21_COPFO</name>
<evidence type="ECO:0000313" key="13">
    <source>
        <dbReference type="EMBL" id="GFG37079.1"/>
    </source>
</evidence>
<evidence type="ECO:0000256" key="4">
    <source>
        <dbReference type="ARBA" id="ARBA00022490"/>
    </source>
</evidence>
<dbReference type="InterPro" id="IPR049469">
    <property type="entry name" value="RRP40_KH-I"/>
</dbReference>
<keyword evidence="5" id="KW-0698">rRNA processing</keyword>
<dbReference type="PANTHER" id="PTHR21321:SF1">
    <property type="entry name" value="EXOSOME COMPLEX COMPONENT RRP40"/>
    <property type="match status" value="1"/>
</dbReference>
<keyword evidence="7" id="KW-0694">RNA-binding</keyword>
<proteinExistence type="inferred from homology"/>
<organism evidence="13 14">
    <name type="scientific">Coptotermes formosanus</name>
    <name type="common">Formosan subterranean termite</name>
    <dbReference type="NCBI Taxonomy" id="36987"/>
    <lineage>
        <taxon>Eukaryota</taxon>
        <taxon>Metazoa</taxon>
        <taxon>Ecdysozoa</taxon>
        <taxon>Arthropoda</taxon>
        <taxon>Hexapoda</taxon>
        <taxon>Insecta</taxon>
        <taxon>Pterygota</taxon>
        <taxon>Neoptera</taxon>
        <taxon>Polyneoptera</taxon>
        <taxon>Dictyoptera</taxon>
        <taxon>Blattodea</taxon>
        <taxon>Blattoidea</taxon>
        <taxon>Termitoidae</taxon>
        <taxon>Rhinotermitidae</taxon>
        <taxon>Coptotermes</taxon>
    </lineage>
</organism>
<keyword evidence="14" id="KW-1185">Reference proteome</keyword>
<dbReference type="OrthoDB" id="340500at2759"/>
<evidence type="ECO:0000259" key="11">
    <source>
        <dbReference type="Pfam" id="PF15985"/>
    </source>
</evidence>
<dbReference type="CDD" id="cd05790">
    <property type="entry name" value="S1_Rrp40"/>
    <property type="match status" value="1"/>
</dbReference>
<dbReference type="GO" id="GO:0003723">
    <property type="term" value="F:RNA binding"/>
    <property type="evidence" value="ECO:0007669"/>
    <property type="project" value="UniProtKB-KW"/>
</dbReference>
<evidence type="ECO:0000313" key="14">
    <source>
        <dbReference type="Proteomes" id="UP000502823"/>
    </source>
</evidence>
<dbReference type="SUPFAM" id="SSF50249">
    <property type="entry name" value="Nucleic acid-binding proteins"/>
    <property type="match status" value="1"/>
</dbReference>
<evidence type="ECO:0000259" key="12">
    <source>
        <dbReference type="Pfam" id="PF18311"/>
    </source>
</evidence>
<dbReference type="Pfam" id="PF21262">
    <property type="entry name" value="RRP40_S1"/>
    <property type="match status" value="1"/>
</dbReference>
<keyword evidence="6" id="KW-0271">Exosome</keyword>
<evidence type="ECO:0000256" key="2">
    <source>
        <dbReference type="ARBA" id="ARBA00004604"/>
    </source>
</evidence>
<dbReference type="GO" id="GO:0000467">
    <property type="term" value="P:exonucleolytic trimming to generate mature 3'-end of 5.8S rRNA from tricistronic rRNA transcript (SSU-rRNA, 5.8S rRNA, LSU-rRNA)"/>
    <property type="evidence" value="ECO:0007669"/>
    <property type="project" value="TreeGrafter"/>
</dbReference>
<dbReference type="EMBL" id="BLKM01009501">
    <property type="protein sequence ID" value="GFG37079.1"/>
    <property type="molecule type" value="Genomic_DNA"/>
</dbReference>
<dbReference type="Pfam" id="PF15985">
    <property type="entry name" value="KH_6"/>
    <property type="match status" value="1"/>
</dbReference>
<dbReference type="GO" id="GO:0071051">
    <property type="term" value="P:poly(A)-dependent snoRNA 3'-end processing"/>
    <property type="evidence" value="ECO:0007669"/>
    <property type="project" value="TreeGrafter"/>
</dbReference>
<dbReference type="InParanoid" id="A0A6L2PX21"/>
<dbReference type="Gene3D" id="2.40.50.100">
    <property type="match status" value="1"/>
</dbReference>
<feature type="domain" description="K Homology" evidence="11">
    <location>
        <begin position="152"/>
        <end position="199"/>
    </location>
</feature>
<reference evidence="14" key="1">
    <citation type="submission" date="2020-01" db="EMBL/GenBank/DDBJ databases">
        <title>Draft genome sequence of the Termite Coptotermes fromosanus.</title>
        <authorList>
            <person name="Itakura S."/>
            <person name="Yosikawa Y."/>
            <person name="Umezawa K."/>
        </authorList>
    </citation>
    <scope>NUCLEOTIDE SEQUENCE [LARGE SCALE GENOMIC DNA]</scope>
</reference>
<dbReference type="InterPro" id="IPR041054">
    <property type="entry name" value="Rrp40_N_euk"/>
</dbReference>
<evidence type="ECO:0000256" key="3">
    <source>
        <dbReference type="ARBA" id="ARBA00007841"/>
    </source>
</evidence>
<accession>A0A6L2PX21</accession>
<evidence type="ECO:0000256" key="10">
    <source>
        <dbReference type="ARBA" id="ARBA00069899"/>
    </source>
</evidence>
<comment type="subcellular location">
    <subcellularLocation>
        <location evidence="1">Cytoplasm</location>
    </subcellularLocation>
    <subcellularLocation>
        <location evidence="2">Nucleus</location>
        <location evidence="2">Nucleolus</location>
    </subcellularLocation>
</comment>
<gene>
    <name evidence="13" type="ORF">Cfor_05753</name>
</gene>
<dbReference type="PANTHER" id="PTHR21321">
    <property type="entry name" value="PNAS-3 RELATED"/>
    <property type="match status" value="1"/>
</dbReference>
<dbReference type="CDD" id="cd22526">
    <property type="entry name" value="KH-I_Rrp40"/>
    <property type="match status" value="1"/>
</dbReference>
<evidence type="ECO:0000256" key="6">
    <source>
        <dbReference type="ARBA" id="ARBA00022835"/>
    </source>
</evidence>
<dbReference type="GO" id="GO:0000177">
    <property type="term" value="C:cytoplasmic exosome (RNase complex)"/>
    <property type="evidence" value="ECO:0007669"/>
    <property type="project" value="TreeGrafter"/>
</dbReference>
<dbReference type="SUPFAM" id="SSF54791">
    <property type="entry name" value="Eukaryotic type KH-domain (KH-domain type I)"/>
    <property type="match status" value="1"/>
</dbReference>
<dbReference type="GO" id="GO:0005730">
    <property type="term" value="C:nucleolus"/>
    <property type="evidence" value="ECO:0007669"/>
    <property type="project" value="UniProtKB-SubCell"/>
</dbReference>